<dbReference type="Gene3D" id="1.25.40.10">
    <property type="entry name" value="Tetratricopeptide repeat domain"/>
    <property type="match status" value="2"/>
</dbReference>
<proteinExistence type="predicted"/>
<gene>
    <name evidence="1" type="ORF">V3330_04165</name>
</gene>
<dbReference type="Proteomes" id="UP001359886">
    <property type="component" value="Unassembled WGS sequence"/>
</dbReference>
<evidence type="ECO:0000313" key="1">
    <source>
        <dbReference type="EMBL" id="MEJ8566816.1"/>
    </source>
</evidence>
<evidence type="ECO:0000313" key="2">
    <source>
        <dbReference type="Proteomes" id="UP001359886"/>
    </source>
</evidence>
<organism evidence="1 2">
    <name type="scientific">Elongatibacter sediminis</name>
    <dbReference type="NCBI Taxonomy" id="3119006"/>
    <lineage>
        <taxon>Bacteria</taxon>
        <taxon>Pseudomonadati</taxon>
        <taxon>Pseudomonadota</taxon>
        <taxon>Gammaproteobacteria</taxon>
        <taxon>Chromatiales</taxon>
        <taxon>Wenzhouxiangellaceae</taxon>
        <taxon>Elongatibacter</taxon>
    </lineage>
</organism>
<name>A0AAW9RH37_9GAMM</name>
<sequence>MATWNEFPHDSAAFDLKGAALKKNWKHLHAGDCEPWPEDEALQEAWRCFHRGDFAEAVARGDAIGIAGHAVANKATGIYATYLEDKEGRQIDCFKAAISRAEAAIKALPDDPNAHYFLAFNLGRYSQSISVVKALKQGVGGKIHNSLSRTLELQPRHAEAHTALGMYHAEIIDKVGKLIGSMTYGASESEAIEHFETALELTPHSPIAHIEYANGLYLLYGDSRLDEVTDLYVKASEMKPGDAMEKLDVESALAELE</sequence>
<comment type="caution">
    <text evidence="1">The sequence shown here is derived from an EMBL/GenBank/DDBJ whole genome shotgun (WGS) entry which is preliminary data.</text>
</comment>
<dbReference type="EMBL" id="JAZHOG010000002">
    <property type="protein sequence ID" value="MEJ8566816.1"/>
    <property type="molecule type" value="Genomic_DNA"/>
</dbReference>
<dbReference type="InterPro" id="IPR011990">
    <property type="entry name" value="TPR-like_helical_dom_sf"/>
</dbReference>
<dbReference type="RefSeq" id="WP_354694136.1">
    <property type="nucleotide sequence ID" value="NZ_JAZHOG010000002.1"/>
</dbReference>
<protein>
    <recommendedName>
        <fullName evidence="3">Tetratricopeptide repeat protein</fullName>
    </recommendedName>
</protein>
<evidence type="ECO:0008006" key="3">
    <source>
        <dbReference type="Google" id="ProtNLM"/>
    </source>
</evidence>
<accession>A0AAW9RH37</accession>
<dbReference type="AlphaFoldDB" id="A0AAW9RH37"/>
<dbReference type="SUPFAM" id="SSF48452">
    <property type="entry name" value="TPR-like"/>
    <property type="match status" value="1"/>
</dbReference>
<keyword evidence="2" id="KW-1185">Reference proteome</keyword>
<reference evidence="1 2" key="1">
    <citation type="submission" date="2024-02" db="EMBL/GenBank/DDBJ databases">
        <title>A novel Wenzhouxiangellaceae bacterium, isolated from coastal sediments.</title>
        <authorList>
            <person name="Du Z.-J."/>
            <person name="Ye Y.-Q."/>
            <person name="Zhang X.-Y."/>
        </authorList>
    </citation>
    <scope>NUCLEOTIDE SEQUENCE [LARGE SCALE GENOMIC DNA]</scope>
    <source>
        <strain evidence="1 2">CH-27</strain>
    </source>
</reference>